<dbReference type="CDD" id="cd01948">
    <property type="entry name" value="EAL"/>
    <property type="match status" value="1"/>
</dbReference>
<dbReference type="Gene3D" id="3.20.20.450">
    <property type="entry name" value="EAL domain"/>
    <property type="match status" value="1"/>
</dbReference>
<dbReference type="RefSeq" id="WP_305908719.1">
    <property type="nucleotide sequence ID" value="NZ_CP157743.1"/>
</dbReference>
<dbReference type="PROSITE" id="PS50883">
    <property type="entry name" value="EAL"/>
    <property type="match status" value="1"/>
</dbReference>
<reference evidence="2 3" key="1">
    <citation type="journal article" date="2024" name="Microbiology">
        <title>Methylomarinum rosea sp. nov., a novel halophilic methanotrophic bacterium from the hypersaline Lake Elton.</title>
        <authorList>
            <person name="Suleimanov R.Z."/>
            <person name="Oshkin I.Y."/>
            <person name="Danilova O.V."/>
            <person name="Suzina N.E."/>
            <person name="Dedysh S.N."/>
        </authorList>
    </citation>
    <scope>NUCLEOTIDE SEQUENCE [LARGE SCALE GENOMIC DNA]</scope>
    <source>
        <strain evidence="2 3">Ch1-1</strain>
    </source>
</reference>
<dbReference type="PANTHER" id="PTHR33121">
    <property type="entry name" value="CYCLIC DI-GMP PHOSPHODIESTERASE PDEF"/>
    <property type="match status" value="1"/>
</dbReference>
<dbReference type="SMART" id="SM00052">
    <property type="entry name" value="EAL"/>
    <property type="match status" value="1"/>
</dbReference>
<dbReference type="SUPFAM" id="SSF141868">
    <property type="entry name" value="EAL domain-like"/>
    <property type="match status" value="1"/>
</dbReference>
<evidence type="ECO:0000313" key="2">
    <source>
        <dbReference type="EMBL" id="XBS22305.1"/>
    </source>
</evidence>
<dbReference type="InterPro" id="IPR018842">
    <property type="entry name" value="YkuI_C"/>
</dbReference>
<accession>A0AAU7NZC3</accession>
<evidence type="ECO:0000313" key="3">
    <source>
        <dbReference type="Proteomes" id="UP001225378"/>
    </source>
</evidence>
<dbReference type="SUPFAM" id="SSF103190">
    <property type="entry name" value="Sensory domain-like"/>
    <property type="match status" value="1"/>
</dbReference>
<dbReference type="GO" id="GO:0071111">
    <property type="term" value="F:cyclic-guanylate-specific phosphodiesterase activity"/>
    <property type="evidence" value="ECO:0007669"/>
    <property type="project" value="InterPro"/>
</dbReference>
<dbReference type="AlphaFoldDB" id="A0AAU7NZC3"/>
<evidence type="ECO:0000259" key="1">
    <source>
        <dbReference type="PROSITE" id="PS50883"/>
    </source>
</evidence>
<dbReference type="PANTHER" id="PTHR33121:SF82">
    <property type="entry name" value="SIGNAL TRANSDUCTION PROTEIN CONTAINING A EAL DOMAIN"/>
    <property type="match status" value="1"/>
</dbReference>
<dbReference type="InterPro" id="IPR050706">
    <property type="entry name" value="Cyclic-di-GMP_PDE-like"/>
</dbReference>
<name>A0AAU7NZC3_9GAMM</name>
<dbReference type="EMBL" id="CP157743">
    <property type="protein sequence ID" value="XBS22305.1"/>
    <property type="molecule type" value="Genomic_DNA"/>
</dbReference>
<dbReference type="Pfam" id="PF00563">
    <property type="entry name" value="EAL"/>
    <property type="match status" value="1"/>
</dbReference>
<dbReference type="Gene3D" id="3.30.450.20">
    <property type="entry name" value="PAS domain"/>
    <property type="match status" value="1"/>
</dbReference>
<dbReference type="InterPro" id="IPR035919">
    <property type="entry name" value="EAL_sf"/>
</dbReference>
<protein>
    <submittedName>
        <fullName evidence="2">EAL domain-containing protein</fullName>
    </submittedName>
</protein>
<dbReference type="InterPro" id="IPR001633">
    <property type="entry name" value="EAL_dom"/>
</dbReference>
<dbReference type="Pfam" id="PF10388">
    <property type="entry name" value="YkuI_C"/>
    <property type="match status" value="1"/>
</dbReference>
<organism evidence="2 3">
    <name type="scientific">Methylomarinum roseum</name>
    <dbReference type="NCBI Taxonomy" id="3067653"/>
    <lineage>
        <taxon>Bacteria</taxon>
        <taxon>Pseudomonadati</taxon>
        <taxon>Pseudomonadota</taxon>
        <taxon>Gammaproteobacteria</taxon>
        <taxon>Methylococcales</taxon>
        <taxon>Methylococcaceae</taxon>
        <taxon>Methylomarinum</taxon>
    </lineage>
</organism>
<gene>
    <name evidence="2" type="ORF">Q9L42_009295</name>
</gene>
<dbReference type="InterPro" id="IPR029151">
    <property type="entry name" value="Sensor-like_sf"/>
</dbReference>
<proteinExistence type="predicted"/>
<dbReference type="Proteomes" id="UP001225378">
    <property type="component" value="Chromosome"/>
</dbReference>
<feature type="domain" description="EAL" evidence="1">
    <location>
        <begin position="1"/>
        <end position="242"/>
    </location>
</feature>
<keyword evidence="3" id="KW-1185">Reference proteome</keyword>
<dbReference type="KEGG" id="mech:Q9L42_009295"/>
<sequence>MQANSVLFPCFQPIVSVASGWIVGYEVLARQYDDRQNIVSAGQLFSSTDLPAEQLREVDRQVRWQALQKFANLHDHCYLTLNISAAWIDYVTDIRRLPTLEMLKQLDIDKSRIIIEITEAKADIDKLKEVVNIYRREGLRVAIDDFGSGFSQLERVIALNPDIIKIDMRLFKMAVKGGVARDVVHLLTRFGKRLGSQVVCEGVQTDDEFMFGLNSGAQFMQGFLFAGAEMEFIEADKFQRHIASLRKKFLNRKLQEELLKIDKTRTVTDLLYKLKAVLQDDFNLNALVSWDFEGYGVLRFYLCNSEGEQISPDFNFSDGQWFNDPSKIGFNWSWRPYFYQIIALESRGDCDQVITSDHYKDFDSGLLCKTLSLTLDANRILMVDIKSDRD</sequence>